<dbReference type="OrthoDB" id="3197057at2"/>
<dbReference type="HOGENOM" id="CLU_036719_0_0_11"/>
<evidence type="ECO:0000313" key="2">
    <source>
        <dbReference type="Proteomes" id="UP000027178"/>
    </source>
</evidence>
<organism evidence="1 2">
    <name type="scientific">Kitasatospora cheerisanensis KCTC 2395</name>
    <dbReference type="NCBI Taxonomy" id="1348663"/>
    <lineage>
        <taxon>Bacteria</taxon>
        <taxon>Bacillati</taxon>
        <taxon>Actinomycetota</taxon>
        <taxon>Actinomycetes</taxon>
        <taxon>Kitasatosporales</taxon>
        <taxon>Streptomycetaceae</taxon>
        <taxon>Kitasatospora</taxon>
    </lineage>
</organism>
<protein>
    <recommendedName>
        <fullName evidence="3">Terminase</fullName>
    </recommendedName>
</protein>
<dbReference type="EMBL" id="JNBY01000095">
    <property type="protein sequence ID" value="KDN83464.1"/>
    <property type="molecule type" value="Genomic_DNA"/>
</dbReference>
<keyword evidence="2" id="KW-1185">Reference proteome</keyword>
<comment type="caution">
    <text evidence="1">The sequence shown here is derived from an EMBL/GenBank/DDBJ whole genome shotgun (WGS) entry which is preliminary data.</text>
</comment>
<dbReference type="AlphaFoldDB" id="A0A066YTZ4"/>
<dbReference type="Proteomes" id="UP000027178">
    <property type="component" value="Unassembled WGS sequence"/>
</dbReference>
<accession>A0A066YTZ4</accession>
<name>A0A066YTZ4_9ACTN</name>
<reference evidence="1 2" key="1">
    <citation type="submission" date="2014-05" db="EMBL/GenBank/DDBJ databases">
        <title>Draft Genome Sequence of Kitasatospora cheerisanensis KCTC 2395.</title>
        <authorList>
            <person name="Nam D.H."/>
        </authorList>
    </citation>
    <scope>NUCLEOTIDE SEQUENCE [LARGE SCALE GENOMIC DNA]</scope>
    <source>
        <strain evidence="1 2">KCTC 2395</strain>
    </source>
</reference>
<dbReference type="RefSeq" id="WP_035865956.1">
    <property type="nucleotide sequence ID" value="NZ_KK853997.1"/>
</dbReference>
<sequence>MPWRGPSYPGELPTLGYQVLEWMAEYLIVPDGPAAGEPLFLTEEQAQFVLQLYAVDPAFRGPAISGRALNNGRRIRRAVLSRPKGWGKSPLLAALCLAEAVAPVVPDGWDANGEPVAREWTSLGFKAKVQLVAVSEDQTANTWDPLLEMARNGPVGDEYGLEALESFVNVPDGRIEYVTSSGTSREGFRPVFSVMDQTESWTTTNGGRKLAAVIRRNIGKVNGCSVETPNAFIPGADSVAERSFEAWKKQQEGRTKLDAGLLFDHREASADTDPTDEQSLLAGLAVAYGDSADAAGGWVNLRRLLGEYWDPDTDPQDARRYYLNQVTHATDSWLSQPEWAACADPEKVIGPKDPVVLGFDGSRRRSHSVTDATALVGCRVSDGHLFQIRVWEQPDGPLGKNWQVPVGEVLAEVDDAFQAYNVVGFYADPAKWESHVRGWEAKYVRRLKVKSSGSHPIEWWMTGGRASLIVRATKALHDAITDGEMTHSGASTLTRHFLNARRRESRSGIQIAKEHPESPRKIDAAAASILAWQCRLDALAKNLTARRTVLVLR</sequence>
<evidence type="ECO:0008006" key="3">
    <source>
        <dbReference type="Google" id="ProtNLM"/>
    </source>
</evidence>
<dbReference type="eggNOG" id="COG4626">
    <property type="taxonomic scope" value="Bacteria"/>
</dbReference>
<proteinExistence type="predicted"/>
<dbReference type="PATRIC" id="fig|1348663.4.peg.4782"/>
<gene>
    <name evidence="1" type="ORF">KCH_49460</name>
</gene>
<evidence type="ECO:0000313" key="1">
    <source>
        <dbReference type="EMBL" id="KDN83464.1"/>
    </source>
</evidence>